<evidence type="ECO:0000313" key="2">
    <source>
        <dbReference type="EMBL" id="KAK8079793.1"/>
    </source>
</evidence>
<dbReference type="EMBL" id="JAQQWN010000006">
    <property type="protein sequence ID" value="KAK8079793.1"/>
    <property type="molecule type" value="Genomic_DNA"/>
</dbReference>
<organism evidence="2 3">
    <name type="scientific">Apiospora hydei</name>
    <dbReference type="NCBI Taxonomy" id="1337664"/>
    <lineage>
        <taxon>Eukaryota</taxon>
        <taxon>Fungi</taxon>
        <taxon>Dikarya</taxon>
        <taxon>Ascomycota</taxon>
        <taxon>Pezizomycotina</taxon>
        <taxon>Sordariomycetes</taxon>
        <taxon>Xylariomycetidae</taxon>
        <taxon>Amphisphaeriales</taxon>
        <taxon>Apiosporaceae</taxon>
        <taxon>Apiospora</taxon>
    </lineage>
</organism>
<proteinExistence type="predicted"/>
<name>A0ABR1W8I6_9PEZI</name>
<evidence type="ECO:0000256" key="1">
    <source>
        <dbReference type="SAM" id="MobiDB-lite"/>
    </source>
</evidence>
<evidence type="ECO:0000313" key="3">
    <source>
        <dbReference type="Proteomes" id="UP001433268"/>
    </source>
</evidence>
<feature type="compositionally biased region" description="Low complexity" evidence="1">
    <location>
        <begin position="434"/>
        <end position="449"/>
    </location>
</feature>
<feature type="compositionally biased region" description="Pro residues" evidence="1">
    <location>
        <begin position="167"/>
        <end position="181"/>
    </location>
</feature>
<feature type="region of interest" description="Disordered" evidence="1">
    <location>
        <begin position="434"/>
        <end position="481"/>
    </location>
</feature>
<dbReference type="RefSeq" id="XP_066667268.1">
    <property type="nucleotide sequence ID" value="XM_066811926.1"/>
</dbReference>
<comment type="caution">
    <text evidence="2">The sequence shown here is derived from an EMBL/GenBank/DDBJ whole genome shotgun (WGS) entry which is preliminary data.</text>
</comment>
<feature type="region of interest" description="Disordered" evidence="1">
    <location>
        <begin position="129"/>
        <end position="184"/>
    </location>
</feature>
<accession>A0ABR1W8I6</accession>
<sequence>MTTMFPTTEPTSTPALTEDGCHASTDDGTVTQISVIHTSTITWTGDPADYTPPFPEDPLPCTQAPTGRFSASRCPDGQTTCDLLWLPTSALTTPVWGSVTATKQKARPTVIFWTTDKNPVVVFSSSPPPDFLGGGKPTKQNDHETVGPGTTDGFTTPVYGKVTTSTPRPPQPVVTPQPNASPKPSEVTVVIQTTQVVINGQVFKDNPESKSTTAVVGTDTFTINPTQVVGHGSTITRPFVNGVFVPSPSTTIVDGRRSSSNSHRWGKEITIGPGGIFFPSQVLPVVAEVGPPHMEVIGGTLITAIGQSVFVVGGTSLTYGPNLSPITTSIGKDTVTIGPAGVVVGGSTLGGVAANATATTYKIVGGATVTEMGTTAVVIDGVTYNVGAGATLTTTTVIAGQTLTISPQGVAVSTNTYAQPYAMTTVLSPGSAPSAGLSSPTAAADPGSFSGSGLGSSSGLGPGLSSGSDSASADEPKSKPESAGATIQLSWAHWVFTICITIGAWV</sequence>
<dbReference type="GeneID" id="92044986"/>
<keyword evidence="3" id="KW-1185">Reference proteome</keyword>
<reference evidence="2 3" key="1">
    <citation type="submission" date="2023-01" db="EMBL/GenBank/DDBJ databases">
        <title>Analysis of 21 Apiospora genomes using comparative genomics revels a genus with tremendous synthesis potential of carbohydrate active enzymes and secondary metabolites.</title>
        <authorList>
            <person name="Sorensen T."/>
        </authorList>
    </citation>
    <scope>NUCLEOTIDE SEQUENCE [LARGE SCALE GENOMIC DNA]</scope>
    <source>
        <strain evidence="2 3">CBS 114990</strain>
    </source>
</reference>
<feature type="compositionally biased region" description="Gly residues" evidence="1">
    <location>
        <begin position="450"/>
        <end position="464"/>
    </location>
</feature>
<gene>
    <name evidence="2" type="ORF">PG997_007611</name>
</gene>
<protein>
    <submittedName>
        <fullName evidence="2">Uncharacterized protein</fullName>
    </submittedName>
</protein>
<dbReference type="Proteomes" id="UP001433268">
    <property type="component" value="Unassembled WGS sequence"/>
</dbReference>